<dbReference type="AlphaFoldDB" id="A0A1G5L3M4"/>
<dbReference type="EMBL" id="FMVM01000019">
    <property type="protein sequence ID" value="SCZ07543.1"/>
    <property type="molecule type" value="Genomic_DNA"/>
</dbReference>
<dbReference type="InterPro" id="IPR000182">
    <property type="entry name" value="GNAT_dom"/>
</dbReference>
<keyword evidence="5" id="KW-1185">Reference proteome</keyword>
<dbReference type="CDD" id="cd04301">
    <property type="entry name" value="NAT_SF"/>
    <property type="match status" value="1"/>
</dbReference>
<feature type="domain" description="N-acetyltransferase" evidence="3">
    <location>
        <begin position="7"/>
        <end position="164"/>
    </location>
</feature>
<evidence type="ECO:0000313" key="5">
    <source>
        <dbReference type="Proteomes" id="UP000198538"/>
    </source>
</evidence>
<gene>
    <name evidence="4" type="ORF">SAMN05720606_119108</name>
</gene>
<protein>
    <submittedName>
        <fullName evidence="4">Protein N-acetyltransferase, RimJ/RimL family</fullName>
    </submittedName>
</protein>
<dbReference type="PROSITE" id="PS51186">
    <property type="entry name" value="GNAT"/>
    <property type="match status" value="1"/>
</dbReference>
<dbReference type="InterPro" id="IPR016181">
    <property type="entry name" value="Acyl_CoA_acyltransferase"/>
</dbReference>
<evidence type="ECO:0000313" key="4">
    <source>
        <dbReference type="EMBL" id="SCZ07543.1"/>
    </source>
</evidence>
<dbReference type="Gene3D" id="3.40.630.30">
    <property type="match status" value="1"/>
</dbReference>
<evidence type="ECO:0000256" key="2">
    <source>
        <dbReference type="ARBA" id="ARBA00023315"/>
    </source>
</evidence>
<keyword evidence="1 4" id="KW-0808">Transferase</keyword>
<sequence length="165" mass="18751">MFTSHTYQIRASEMKDANQLMELDMLVWNASTSPAPMQWRSRQQYLQYCPPGSQLIAVQEDQVCGYVGFHPPTGMPVNRHVYEIHIAVHPDFRRSGVATALMKAMKQHALEQGIRKLRLRVLSSNPGAVAFYEQCGFITEGRLVSEFRIGGRDVDDILMAYFIDA</sequence>
<dbReference type="STRING" id="582692.SAMN05720606_119108"/>
<dbReference type="SUPFAM" id="SSF55729">
    <property type="entry name" value="Acyl-CoA N-acyltransferases (Nat)"/>
    <property type="match status" value="1"/>
</dbReference>
<dbReference type="PANTHER" id="PTHR43877">
    <property type="entry name" value="AMINOALKYLPHOSPHONATE N-ACETYLTRANSFERASE-RELATED-RELATED"/>
    <property type="match status" value="1"/>
</dbReference>
<dbReference type="Proteomes" id="UP000198538">
    <property type="component" value="Unassembled WGS sequence"/>
</dbReference>
<dbReference type="RefSeq" id="WP_090924180.1">
    <property type="nucleotide sequence ID" value="NZ_FMVM01000019.1"/>
</dbReference>
<reference evidence="5" key="1">
    <citation type="submission" date="2016-10" db="EMBL/GenBank/DDBJ databases">
        <authorList>
            <person name="Varghese N."/>
            <person name="Submissions S."/>
        </authorList>
    </citation>
    <scope>NUCLEOTIDE SEQUENCE [LARGE SCALE GENOMIC DNA]</scope>
    <source>
        <strain evidence="5">BL9</strain>
    </source>
</reference>
<dbReference type="GO" id="GO:0016747">
    <property type="term" value="F:acyltransferase activity, transferring groups other than amino-acyl groups"/>
    <property type="evidence" value="ECO:0007669"/>
    <property type="project" value="InterPro"/>
</dbReference>
<dbReference type="Pfam" id="PF00583">
    <property type="entry name" value="Acetyltransf_1"/>
    <property type="match status" value="1"/>
</dbReference>
<evidence type="ECO:0000259" key="3">
    <source>
        <dbReference type="PROSITE" id="PS51186"/>
    </source>
</evidence>
<name>A0A1G5L3M4_9BACL</name>
<organism evidence="4 5">
    <name type="scientific">Paenibacillus polysaccharolyticus</name>
    <dbReference type="NCBI Taxonomy" id="582692"/>
    <lineage>
        <taxon>Bacteria</taxon>
        <taxon>Bacillati</taxon>
        <taxon>Bacillota</taxon>
        <taxon>Bacilli</taxon>
        <taxon>Bacillales</taxon>
        <taxon>Paenibacillaceae</taxon>
        <taxon>Paenibacillus</taxon>
    </lineage>
</organism>
<proteinExistence type="predicted"/>
<evidence type="ECO:0000256" key="1">
    <source>
        <dbReference type="ARBA" id="ARBA00022679"/>
    </source>
</evidence>
<keyword evidence="2" id="KW-0012">Acyltransferase</keyword>
<accession>A0A1G5L3M4</accession>
<dbReference type="InterPro" id="IPR050832">
    <property type="entry name" value="Bact_Acetyltransf"/>
</dbReference>